<dbReference type="Pfam" id="PF00351">
    <property type="entry name" value="Biopterin_H"/>
    <property type="match status" value="2"/>
</dbReference>
<keyword evidence="5 7" id="KW-0408">Iron</keyword>
<dbReference type="PANTHER" id="PTHR11473:SF24">
    <property type="entry name" value="PHENYLALANINE-4-HYDROXYLASE"/>
    <property type="match status" value="1"/>
</dbReference>
<dbReference type="PANTHER" id="PTHR11473">
    <property type="entry name" value="AROMATIC AMINO ACID HYDROXYLASE"/>
    <property type="match status" value="1"/>
</dbReference>
<accession>A0A317EP10</accession>
<reference evidence="9 10" key="1">
    <citation type="submission" date="2018-05" db="EMBL/GenBank/DDBJ databases">
        <title>Pedobacter paludis sp. nov., isolated from wetland soil.</title>
        <authorList>
            <person name="Zhang Y."/>
            <person name="Wang G."/>
        </authorList>
    </citation>
    <scope>NUCLEOTIDE SEQUENCE [LARGE SCALE GENOMIC DNA]</scope>
    <source>
        <strain evidence="9 10">KCTC22721</strain>
    </source>
</reference>
<dbReference type="PROSITE" id="PS51410">
    <property type="entry name" value="BH4_AAA_HYDROXYL_2"/>
    <property type="match status" value="1"/>
</dbReference>
<evidence type="ECO:0000256" key="5">
    <source>
        <dbReference type="ARBA" id="ARBA00023004"/>
    </source>
</evidence>
<dbReference type="InterPro" id="IPR019774">
    <property type="entry name" value="Aromatic-AA_hydroxylase_C"/>
</dbReference>
<dbReference type="GO" id="GO:0005506">
    <property type="term" value="F:iron ion binding"/>
    <property type="evidence" value="ECO:0007669"/>
    <property type="project" value="InterPro"/>
</dbReference>
<dbReference type="InterPro" id="IPR036951">
    <property type="entry name" value="ArAA_hydroxylase_sf"/>
</dbReference>
<keyword evidence="4" id="KW-0560">Oxidoreductase</keyword>
<evidence type="ECO:0000256" key="4">
    <source>
        <dbReference type="ARBA" id="ARBA00023002"/>
    </source>
</evidence>
<dbReference type="Proteomes" id="UP000245379">
    <property type="component" value="Unassembled WGS sequence"/>
</dbReference>
<comment type="caution">
    <text evidence="9">The sequence shown here is derived from an EMBL/GenBank/DDBJ whole genome shotgun (WGS) entry which is preliminary data.</text>
</comment>
<dbReference type="NCBIfam" id="NF010657">
    <property type="entry name" value="PRK14056.1"/>
    <property type="match status" value="1"/>
</dbReference>
<feature type="binding site" evidence="7">
    <location>
        <position position="132"/>
    </location>
    <ligand>
        <name>Fe cation</name>
        <dbReference type="ChEBI" id="CHEBI:24875"/>
    </ligand>
</feature>
<evidence type="ECO:0000256" key="3">
    <source>
        <dbReference type="ARBA" id="ARBA00022723"/>
    </source>
</evidence>
<feature type="binding site" evidence="7">
    <location>
        <position position="137"/>
    </location>
    <ligand>
        <name>Fe cation</name>
        <dbReference type="ChEBI" id="CHEBI:24875"/>
    </ligand>
</feature>
<comment type="cofactor">
    <cofactor evidence="1 7">
        <name>Fe(2+)</name>
        <dbReference type="ChEBI" id="CHEBI:29033"/>
    </cofactor>
</comment>
<dbReference type="OrthoDB" id="9780502at2"/>
<dbReference type="Gene3D" id="1.20.58.690">
    <property type="match status" value="1"/>
</dbReference>
<evidence type="ECO:0000259" key="8">
    <source>
        <dbReference type="PROSITE" id="PS51410"/>
    </source>
</evidence>
<dbReference type="Gene3D" id="1.10.800.10">
    <property type="entry name" value="Aromatic amino acid hydroxylase"/>
    <property type="match status" value="1"/>
</dbReference>
<organism evidence="9 10">
    <name type="scientific">Pedobacter yonginense</name>
    <dbReference type="NCBI Taxonomy" id="651869"/>
    <lineage>
        <taxon>Bacteria</taxon>
        <taxon>Pseudomonadati</taxon>
        <taxon>Bacteroidota</taxon>
        <taxon>Sphingobacteriia</taxon>
        <taxon>Sphingobacteriales</taxon>
        <taxon>Sphingobacteriaceae</taxon>
        <taxon>Pedobacter</taxon>
    </lineage>
</organism>
<evidence type="ECO:0000256" key="2">
    <source>
        <dbReference type="ARBA" id="ARBA00009712"/>
    </source>
</evidence>
<dbReference type="SUPFAM" id="SSF56534">
    <property type="entry name" value="Aromatic aminoacid monoxygenases, catalytic and oligomerization domains"/>
    <property type="match status" value="1"/>
</dbReference>
<dbReference type="InterPro" id="IPR001273">
    <property type="entry name" value="ArAA_hydroxylase"/>
</dbReference>
<feature type="binding site" evidence="7">
    <location>
        <position position="222"/>
    </location>
    <ligand>
        <name>Fe cation</name>
        <dbReference type="ChEBI" id="CHEBI:24875"/>
    </ligand>
</feature>
<protein>
    <submittedName>
        <fullName evidence="9">Aromatic amino acid hydroxylase</fullName>
    </submittedName>
</protein>
<dbReference type="InterPro" id="IPR036329">
    <property type="entry name" value="Aro-AA_hydroxylase_C_sf"/>
</dbReference>
<dbReference type="EMBL" id="QGNZ01000001">
    <property type="protein sequence ID" value="PWS28344.1"/>
    <property type="molecule type" value="Genomic_DNA"/>
</dbReference>
<sequence length="593" mass="66409">MSDFNHFNNAQVAKLPKHLKQFIVAQNYEKYTPIDQAVWRYVMRQNYSYLKNVAYYPYIKGLQRAGLSIEYIPDLQTMNDNLGKIGWGAVTVDGFIPPAAFMEYQAYRVLVIAADIRQINHIEYTPAPDIIHESAGHAPIIADTDYNNYLSYFGSIGAKAMFSAKDFELYEAIRKLSILKEAADADVREIAKAEKELRYINANMGEPSEMALLGRLHWWTVEYGLIGSLEEPKIYGAGLLSSIGESATCMQSTVKKLWYNIDTVNYSYDITKPQPQLFVTETFQNLIDVLEAFADTMAFRKGGTESVMKAIACKNVATAVYSSGLQVSGVFTDIGIDAQDEVTFIKTTGPSALAFGGKELLGHGKNYHADGFSSPVGKLKNATKALEDFTNEDLKSAGCEVGKRTELLFESGIKVVGTIMSVLNNSSKLIMISFSDCSVTEANGNILFKPEWGTYDMAVGEKIVSVFNGAADKDAYEEITLISNEKTHHIAYDEKTLRLHNLYKLVRSIREKGEGMDKLPEIFAALKTSYRNDWLCALEILELVFHKKQYHQLEKEILIYLEIKAGKEPDHTKLINDGLYVIKNPVSQLITED</sequence>
<keyword evidence="3 7" id="KW-0479">Metal-binding</keyword>
<keyword evidence="10" id="KW-1185">Reference proteome</keyword>
<name>A0A317EP10_9SPHI</name>
<dbReference type="GO" id="GO:0009072">
    <property type="term" value="P:aromatic amino acid metabolic process"/>
    <property type="evidence" value="ECO:0007669"/>
    <property type="project" value="InterPro"/>
</dbReference>
<gene>
    <name evidence="9" type="ORF">DHW03_00355</name>
</gene>
<dbReference type="AlphaFoldDB" id="A0A317EP10"/>
<keyword evidence="6" id="KW-0503">Monooxygenase</keyword>
<dbReference type="GO" id="GO:0016714">
    <property type="term" value="F:oxidoreductase activity, acting on paired donors, with incorporation or reduction of molecular oxygen, reduced pteridine as one donor, and incorporation of one atom of oxygen"/>
    <property type="evidence" value="ECO:0007669"/>
    <property type="project" value="InterPro"/>
</dbReference>
<evidence type="ECO:0000256" key="7">
    <source>
        <dbReference type="PIRSR" id="PIRSR601273-2"/>
    </source>
</evidence>
<evidence type="ECO:0000313" key="10">
    <source>
        <dbReference type="Proteomes" id="UP000245379"/>
    </source>
</evidence>
<evidence type="ECO:0000313" key="9">
    <source>
        <dbReference type="EMBL" id="PWS28344.1"/>
    </source>
</evidence>
<proteinExistence type="inferred from homology"/>
<evidence type="ECO:0000256" key="1">
    <source>
        <dbReference type="ARBA" id="ARBA00001954"/>
    </source>
</evidence>
<feature type="domain" description="Biopterin-dependent aromatic amino acid hydroxylase family profile" evidence="8">
    <location>
        <begin position="1"/>
        <end position="343"/>
    </location>
</feature>
<dbReference type="RefSeq" id="WP_109923792.1">
    <property type="nucleotide sequence ID" value="NZ_QGNZ01000001.1"/>
</dbReference>
<evidence type="ECO:0000256" key="6">
    <source>
        <dbReference type="ARBA" id="ARBA00023033"/>
    </source>
</evidence>
<comment type="similarity">
    <text evidence="2">Belongs to the biopterin-dependent aromatic amino acid hydroxylase family.</text>
</comment>